<dbReference type="Gene3D" id="3.40.50.300">
    <property type="entry name" value="P-loop containing nucleotide triphosphate hydrolases"/>
    <property type="match status" value="1"/>
</dbReference>
<sequence>MIESLTFNGYKNFSKESMSGFEEIYPINLIIGKNNIGKSSLLQMITSLSTRDLFNKWGKQADVVRITCTASKKRIEKFFSSRTGGGDIYGNHWRYGKQFVGYMVRGELIFNQSRGVSVKNVQVSESRDNLNDFKTPEQGIDEWTYLISGSVMDEVNQTIVRLSADRNMIPEVAQNEMSVLSDGSGATNVIRAYLNKSKLDSNRVQKDLLNALNTIMQGEDFFSDIVSQEIDEEDNPHWETFLTEKDKGQIALSDSGSGLRTILLVLVKLFLVKKGSVYVFEELENNLHPAIQRSLFRFIFKWIKDNNVYLFLTSHSNIPIDMCISDDKAQIIHVHKANGGVVATPAVSFRQNDDILQDLGVHGSDLLQSNGIIWVEGPSDRVYLNAWLKLLSGGKIIENKHYQIMFYGGRLLAHLSGTPKNELISLLLANHNSAIIMDSDRTSKGKRINVTKNRVKREFEDAGKFVWITMGKEIENYLSPRVLSQYFGKNNSNLELEQYAKINEYLDEKYKQRQSAFQGKQYTSNKVGNSRKIVSLFSDADLDVLDLRRQMQKLLDTITIWNKI</sequence>
<dbReference type="PANTHER" id="PTHR43581:SF4">
    <property type="entry name" value="ATP_GTP PHOSPHATASE"/>
    <property type="match status" value="1"/>
</dbReference>
<dbReference type="InterPro" id="IPR041685">
    <property type="entry name" value="AAA_GajA/Old/RecF-like"/>
</dbReference>
<gene>
    <name evidence="2" type="ORF">ACFQH1_11270</name>
</gene>
<comment type="caution">
    <text evidence="2">The sequence shown here is derived from an EMBL/GenBank/DDBJ whole genome shotgun (WGS) entry which is preliminary data.</text>
</comment>
<evidence type="ECO:0000313" key="3">
    <source>
        <dbReference type="Proteomes" id="UP001596227"/>
    </source>
</evidence>
<dbReference type="InterPro" id="IPR027417">
    <property type="entry name" value="P-loop_NTPase"/>
</dbReference>
<dbReference type="SUPFAM" id="SSF52540">
    <property type="entry name" value="P-loop containing nucleoside triphosphate hydrolases"/>
    <property type="match status" value="1"/>
</dbReference>
<reference evidence="3" key="1">
    <citation type="journal article" date="2019" name="Int. J. Syst. Evol. Microbiol.">
        <title>The Global Catalogue of Microorganisms (GCM) 10K type strain sequencing project: providing services to taxonomists for standard genome sequencing and annotation.</title>
        <authorList>
            <consortium name="The Broad Institute Genomics Platform"/>
            <consortium name="The Broad Institute Genome Sequencing Center for Infectious Disease"/>
            <person name="Wu L."/>
            <person name="Ma J."/>
        </authorList>
    </citation>
    <scope>NUCLEOTIDE SEQUENCE [LARGE SCALE GENOMIC DNA]</scope>
    <source>
        <strain evidence="3">CCM 8934</strain>
    </source>
</reference>
<accession>A0ABW1UIT8</accession>
<feature type="domain" description="Endonuclease GajA/Old nuclease/RecF-like AAA" evidence="1">
    <location>
        <begin position="196"/>
        <end position="317"/>
    </location>
</feature>
<keyword evidence="3" id="KW-1185">Reference proteome</keyword>
<organism evidence="2 3">
    <name type="scientific">Lactiplantibacillus daoliensis</name>
    <dbReference type="NCBI Taxonomy" id="2559916"/>
    <lineage>
        <taxon>Bacteria</taxon>
        <taxon>Bacillati</taxon>
        <taxon>Bacillota</taxon>
        <taxon>Bacilli</taxon>
        <taxon>Lactobacillales</taxon>
        <taxon>Lactobacillaceae</taxon>
        <taxon>Lactiplantibacillus</taxon>
    </lineage>
</organism>
<dbReference type="Proteomes" id="UP001596227">
    <property type="component" value="Unassembled WGS sequence"/>
</dbReference>
<keyword evidence="2" id="KW-0255">Endonuclease</keyword>
<dbReference type="RefSeq" id="WP_137607666.1">
    <property type="nucleotide sequence ID" value="NZ_BJDH01000006.1"/>
</dbReference>
<dbReference type="PANTHER" id="PTHR43581">
    <property type="entry name" value="ATP/GTP PHOSPHATASE"/>
    <property type="match status" value="1"/>
</dbReference>
<dbReference type="GO" id="GO:0004519">
    <property type="term" value="F:endonuclease activity"/>
    <property type="evidence" value="ECO:0007669"/>
    <property type="project" value="UniProtKB-KW"/>
</dbReference>
<dbReference type="InterPro" id="IPR051396">
    <property type="entry name" value="Bact_Antivir_Def_Nuclease"/>
</dbReference>
<dbReference type="Pfam" id="PF13175">
    <property type="entry name" value="AAA_15"/>
    <property type="match status" value="1"/>
</dbReference>
<name>A0ABW1UIT8_9LACO</name>
<keyword evidence="2" id="KW-0540">Nuclease</keyword>
<protein>
    <submittedName>
        <fullName evidence="2">ATP-dependent endonuclease</fullName>
    </submittedName>
</protein>
<evidence type="ECO:0000313" key="2">
    <source>
        <dbReference type="EMBL" id="MFC6295782.1"/>
    </source>
</evidence>
<keyword evidence="2" id="KW-0378">Hydrolase</keyword>
<dbReference type="EMBL" id="JBHSSB010000031">
    <property type="protein sequence ID" value="MFC6295782.1"/>
    <property type="molecule type" value="Genomic_DNA"/>
</dbReference>
<evidence type="ECO:0000259" key="1">
    <source>
        <dbReference type="Pfam" id="PF13175"/>
    </source>
</evidence>
<proteinExistence type="predicted"/>